<dbReference type="EMBL" id="GIBP01004724">
    <property type="protein sequence ID" value="NDV33693.1"/>
    <property type="molecule type" value="Transcribed_RNA"/>
</dbReference>
<dbReference type="PROSITE" id="PS50102">
    <property type="entry name" value="RRM"/>
    <property type="match status" value="3"/>
</dbReference>
<dbReference type="Gene3D" id="3.30.70.330">
    <property type="match status" value="3"/>
</dbReference>
<dbReference type="PANTHER" id="PTHR24012">
    <property type="entry name" value="RNA BINDING PROTEIN"/>
    <property type="match status" value="1"/>
</dbReference>
<feature type="domain" description="RRM" evidence="4">
    <location>
        <begin position="112"/>
        <end position="189"/>
    </location>
</feature>
<dbReference type="InterPro" id="IPR035979">
    <property type="entry name" value="RBD_domain_sf"/>
</dbReference>
<dbReference type="InterPro" id="IPR012677">
    <property type="entry name" value="Nucleotide-bd_a/b_plait_sf"/>
</dbReference>
<dbReference type="SMART" id="SM00360">
    <property type="entry name" value="RRM"/>
    <property type="match status" value="3"/>
</dbReference>
<dbReference type="Pfam" id="PF00076">
    <property type="entry name" value="RRM_1"/>
    <property type="match status" value="3"/>
</dbReference>
<keyword evidence="2 3" id="KW-0694">RNA-binding</keyword>
<sequence length="316" mass="35299">MWQISDPSQRKSGVGNLCIKNLPRDVTPQALSDTFSPFGELLSTKVATHQGESKGYGFVHFAYPADAQEAMRAFAEGNVSFPSASPPPAPQPTVEPFIPREARVAQRASVWTNVFVKNLPSSVTDKELKELFDEFGTIKSCVVMKNGDGSSKHFGFVAFESHDSAVAAAQSIHQEVFQGKKLWCGPAQRKSERWYELEKQKKLTNSTILYLKNFGEHLTEEELRQCFSKKDFGTIKSVKIMRDNQGYSKGFGFITFVSPQGAEIALKVMNGCTLPGSQQSLYVAFSNKVIRERKMRALFTQASYPYHPMVKDRSCL</sequence>
<feature type="domain" description="RRM" evidence="4">
    <location>
        <begin position="15"/>
        <end position="77"/>
    </location>
</feature>
<evidence type="ECO:0000256" key="2">
    <source>
        <dbReference type="ARBA" id="ARBA00022884"/>
    </source>
</evidence>
<dbReference type="GO" id="GO:0003723">
    <property type="term" value="F:RNA binding"/>
    <property type="evidence" value="ECO:0007669"/>
    <property type="project" value="UniProtKB-UniRule"/>
</dbReference>
<dbReference type="AlphaFoldDB" id="A0A6B2L9G8"/>
<organism evidence="5">
    <name type="scientific">Arcella intermedia</name>
    <dbReference type="NCBI Taxonomy" id="1963864"/>
    <lineage>
        <taxon>Eukaryota</taxon>
        <taxon>Amoebozoa</taxon>
        <taxon>Tubulinea</taxon>
        <taxon>Elardia</taxon>
        <taxon>Arcellinida</taxon>
        <taxon>Sphaerothecina</taxon>
        <taxon>Arcellidae</taxon>
        <taxon>Arcella</taxon>
    </lineage>
</organism>
<dbReference type="SUPFAM" id="SSF54928">
    <property type="entry name" value="RNA-binding domain, RBD"/>
    <property type="match status" value="2"/>
</dbReference>
<evidence type="ECO:0000256" key="3">
    <source>
        <dbReference type="PROSITE-ProRule" id="PRU00176"/>
    </source>
</evidence>
<evidence type="ECO:0000256" key="1">
    <source>
        <dbReference type="ARBA" id="ARBA00022737"/>
    </source>
</evidence>
<keyword evidence="1" id="KW-0677">Repeat</keyword>
<accession>A0A6B2L9G8</accession>
<feature type="domain" description="RRM" evidence="4">
    <location>
        <begin position="207"/>
        <end position="288"/>
    </location>
</feature>
<evidence type="ECO:0000259" key="4">
    <source>
        <dbReference type="PROSITE" id="PS50102"/>
    </source>
</evidence>
<name>A0A6B2L9G8_9EUKA</name>
<reference evidence="5" key="1">
    <citation type="journal article" date="2020" name="J. Eukaryot. Microbiol.">
        <title>De novo Sequencing, Assembly and Annotation of the Transcriptome for the Free-Living Testate Amoeba Arcella intermedia.</title>
        <authorList>
            <person name="Ribeiro G.M."/>
            <person name="Porfirio-Sousa A.L."/>
            <person name="Maurer-Alcala X.X."/>
            <person name="Katz L.A."/>
            <person name="Lahr D.J.G."/>
        </authorList>
    </citation>
    <scope>NUCLEOTIDE SEQUENCE</scope>
</reference>
<dbReference type="InterPro" id="IPR000504">
    <property type="entry name" value="RRM_dom"/>
</dbReference>
<evidence type="ECO:0000313" key="5">
    <source>
        <dbReference type="EMBL" id="NDV33693.1"/>
    </source>
</evidence>
<proteinExistence type="predicted"/>
<protein>
    <recommendedName>
        <fullName evidence="4">RRM domain-containing protein</fullName>
    </recommendedName>
</protein>